<dbReference type="GO" id="GO:0000976">
    <property type="term" value="F:transcription cis-regulatory region binding"/>
    <property type="evidence" value="ECO:0007669"/>
    <property type="project" value="TreeGrafter"/>
</dbReference>
<dbReference type="GO" id="GO:0000156">
    <property type="term" value="F:phosphorelay response regulator activity"/>
    <property type="evidence" value="ECO:0007669"/>
    <property type="project" value="TreeGrafter"/>
</dbReference>
<name>A0A3E3I2J9_9FIRM</name>
<comment type="function">
    <text evidence="7">May play the central regulatory role in sporulation. It may be an element of the effector pathway responsible for the activation of sporulation genes in response to nutritional stress. Spo0A may act in concert with spo0H (a sigma factor) to control the expression of some genes that are critical to the sporulation process.</text>
</comment>
<dbReference type="Pfam" id="PF00486">
    <property type="entry name" value="Trans_reg_C"/>
    <property type="match status" value="1"/>
</dbReference>
<dbReference type="PROSITE" id="PS51755">
    <property type="entry name" value="OMPR_PHOB"/>
    <property type="match status" value="1"/>
</dbReference>
<dbReference type="InterPro" id="IPR036388">
    <property type="entry name" value="WH-like_DNA-bd_sf"/>
</dbReference>
<evidence type="ECO:0000256" key="3">
    <source>
        <dbReference type="ARBA" id="ARBA00023012"/>
    </source>
</evidence>
<dbReference type="Pfam" id="PF00072">
    <property type="entry name" value="Response_reg"/>
    <property type="match status" value="1"/>
</dbReference>
<gene>
    <name evidence="13" type="ORF">DXC51_15735</name>
</gene>
<organism evidence="13 14">
    <name type="scientific">Eisenbergiella massiliensis</name>
    <dbReference type="NCBI Taxonomy" id="1720294"/>
    <lineage>
        <taxon>Bacteria</taxon>
        <taxon>Bacillati</taxon>
        <taxon>Bacillota</taxon>
        <taxon>Clostridia</taxon>
        <taxon>Lachnospirales</taxon>
        <taxon>Lachnospiraceae</taxon>
        <taxon>Eisenbergiella</taxon>
    </lineage>
</organism>
<sequence>MEQKLSRILIVEDDETILFALRSALGRNGYEVSAAGSLEEAKRFIQNPTDLILLDLGLPDGEGLTLLKAFREAGGPPVIILTARDDEADIIKGLDAGADDYVTKPFKLGILLSRIRAALRRAGEKEEEPGREGTQLLTCGDVVLDKKRTLVSVGGKETVLTAGEYRLLEILLENKNRTLTRTLLLERLWDIDGDFVNSNTLTVLIKRLREKLGGDPQRIIRTVRGIGYKAEDRFESPFQTTDWRSTAGKPAISRRDENE</sequence>
<evidence type="ECO:0000256" key="7">
    <source>
        <dbReference type="ARBA" id="ARBA00024867"/>
    </source>
</evidence>
<keyword evidence="6" id="KW-0804">Transcription</keyword>
<evidence type="ECO:0000256" key="1">
    <source>
        <dbReference type="ARBA" id="ARBA00018672"/>
    </source>
</evidence>
<dbReference type="Gene3D" id="1.10.10.10">
    <property type="entry name" value="Winged helix-like DNA-binding domain superfamily/Winged helix DNA-binding domain"/>
    <property type="match status" value="1"/>
</dbReference>
<feature type="region of interest" description="Disordered" evidence="10">
    <location>
        <begin position="239"/>
        <end position="259"/>
    </location>
</feature>
<reference evidence="13" key="1">
    <citation type="submission" date="2018-08" db="EMBL/GenBank/DDBJ databases">
        <title>A genome reference for cultivated species of the human gut microbiota.</title>
        <authorList>
            <person name="Zou Y."/>
            <person name="Xue W."/>
            <person name="Luo G."/>
        </authorList>
    </citation>
    <scope>NUCLEOTIDE SEQUENCE [LARGE SCALE GENOMIC DNA]</scope>
    <source>
        <strain evidence="13">TF05-5AC</strain>
    </source>
</reference>
<evidence type="ECO:0000313" key="14">
    <source>
        <dbReference type="Proteomes" id="UP000260812"/>
    </source>
</evidence>
<dbReference type="GeneID" id="97988278"/>
<dbReference type="InterPro" id="IPR011006">
    <property type="entry name" value="CheY-like_superfamily"/>
</dbReference>
<dbReference type="InterPro" id="IPR016032">
    <property type="entry name" value="Sig_transdc_resp-reg_C-effctor"/>
</dbReference>
<evidence type="ECO:0000256" key="6">
    <source>
        <dbReference type="ARBA" id="ARBA00023163"/>
    </source>
</evidence>
<evidence type="ECO:0000256" key="10">
    <source>
        <dbReference type="SAM" id="MobiDB-lite"/>
    </source>
</evidence>
<evidence type="ECO:0000259" key="12">
    <source>
        <dbReference type="PROSITE" id="PS51755"/>
    </source>
</evidence>
<evidence type="ECO:0000256" key="5">
    <source>
        <dbReference type="ARBA" id="ARBA00023125"/>
    </source>
</evidence>
<feature type="domain" description="OmpR/PhoB-type" evidence="12">
    <location>
        <begin position="134"/>
        <end position="232"/>
    </location>
</feature>
<feature type="domain" description="Response regulatory" evidence="11">
    <location>
        <begin position="7"/>
        <end position="119"/>
    </location>
</feature>
<dbReference type="SMART" id="SM00862">
    <property type="entry name" value="Trans_reg_C"/>
    <property type="match status" value="1"/>
</dbReference>
<dbReference type="PANTHER" id="PTHR48111:SF1">
    <property type="entry name" value="TWO-COMPONENT RESPONSE REGULATOR ORR33"/>
    <property type="match status" value="1"/>
</dbReference>
<dbReference type="PANTHER" id="PTHR48111">
    <property type="entry name" value="REGULATOR OF RPOS"/>
    <property type="match status" value="1"/>
</dbReference>
<protein>
    <recommendedName>
        <fullName evidence="1">Stage 0 sporulation protein A homolog</fullName>
    </recommendedName>
</protein>
<comment type="caution">
    <text evidence="13">The sequence shown here is derived from an EMBL/GenBank/DDBJ whole genome shotgun (WGS) entry which is preliminary data.</text>
</comment>
<proteinExistence type="predicted"/>
<dbReference type="Gene3D" id="3.40.50.2300">
    <property type="match status" value="1"/>
</dbReference>
<dbReference type="EMBL" id="QVLV01000010">
    <property type="protein sequence ID" value="RGE58854.1"/>
    <property type="molecule type" value="Genomic_DNA"/>
</dbReference>
<keyword evidence="2 8" id="KW-0597">Phosphoprotein</keyword>
<feature type="modified residue" description="4-aspartylphosphate" evidence="8">
    <location>
        <position position="55"/>
    </location>
</feature>
<dbReference type="InterPro" id="IPR001867">
    <property type="entry name" value="OmpR/PhoB-type_DNA-bd"/>
</dbReference>
<dbReference type="Proteomes" id="UP000260812">
    <property type="component" value="Unassembled WGS sequence"/>
</dbReference>
<dbReference type="SMART" id="SM00448">
    <property type="entry name" value="REC"/>
    <property type="match status" value="1"/>
</dbReference>
<dbReference type="CDD" id="cd00383">
    <property type="entry name" value="trans_reg_C"/>
    <property type="match status" value="1"/>
</dbReference>
<evidence type="ECO:0000256" key="2">
    <source>
        <dbReference type="ARBA" id="ARBA00022553"/>
    </source>
</evidence>
<dbReference type="PROSITE" id="PS50110">
    <property type="entry name" value="RESPONSE_REGULATORY"/>
    <property type="match status" value="1"/>
</dbReference>
<evidence type="ECO:0000313" key="13">
    <source>
        <dbReference type="EMBL" id="RGE58854.1"/>
    </source>
</evidence>
<dbReference type="RefSeq" id="WP_117544896.1">
    <property type="nucleotide sequence ID" value="NZ_JBKUNB010000009.1"/>
</dbReference>
<evidence type="ECO:0000256" key="4">
    <source>
        <dbReference type="ARBA" id="ARBA00023015"/>
    </source>
</evidence>
<keyword evidence="5 9" id="KW-0238">DNA-binding</keyword>
<keyword evidence="14" id="KW-1185">Reference proteome</keyword>
<dbReference type="InterPro" id="IPR039420">
    <property type="entry name" value="WalR-like"/>
</dbReference>
<dbReference type="InterPro" id="IPR001789">
    <property type="entry name" value="Sig_transdc_resp-reg_receiver"/>
</dbReference>
<dbReference type="GO" id="GO:0032993">
    <property type="term" value="C:protein-DNA complex"/>
    <property type="evidence" value="ECO:0007669"/>
    <property type="project" value="TreeGrafter"/>
</dbReference>
<keyword evidence="3" id="KW-0902">Two-component regulatory system</keyword>
<evidence type="ECO:0000256" key="8">
    <source>
        <dbReference type="PROSITE-ProRule" id="PRU00169"/>
    </source>
</evidence>
<dbReference type="AlphaFoldDB" id="A0A3E3I2J9"/>
<dbReference type="GO" id="GO:0006355">
    <property type="term" value="P:regulation of DNA-templated transcription"/>
    <property type="evidence" value="ECO:0007669"/>
    <property type="project" value="InterPro"/>
</dbReference>
<dbReference type="SUPFAM" id="SSF52172">
    <property type="entry name" value="CheY-like"/>
    <property type="match status" value="1"/>
</dbReference>
<feature type="DNA-binding region" description="OmpR/PhoB-type" evidence="9">
    <location>
        <begin position="134"/>
        <end position="232"/>
    </location>
</feature>
<dbReference type="GO" id="GO:0005829">
    <property type="term" value="C:cytosol"/>
    <property type="evidence" value="ECO:0007669"/>
    <property type="project" value="TreeGrafter"/>
</dbReference>
<evidence type="ECO:0000259" key="11">
    <source>
        <dbReference type="PROSITE" id="PS50110"/>
    </source>
</evidence>
<evidence type="ECO:0000256" key="9">
    <source>
        <dbReference type="PROSITE-ProRule" id="PRU01091"/>
    </source>
</evidence>
<keyword evidence="4" id="KW-0805">Transcription regulation</keyword>
<accession>A0A3E3I2J9</accession>
<dbReference type="Gene3D" id="6.10.250.690">
    <property type="match status" value="1"/>
</dbReference>
<dbReference type="SUPFAM" id="SSF46894">
    <property type="entry name" value="C-terminal effector domain of the bipartite response regulators"/>
    <property type="match status" value="1"/>
</dbReference>